<keyword evidence="4" id="KW-0012">Acyltransferase</keyword>
<reference evidence="5" key="1">
    <citation type="journal article" date="2016" name="Front. Microbiol.">
        <title>Molecular Keys to the Janthinobacterium and Duganella spp. Interaction with the Plant Pathogen Fusarium graminearum.</title>
        <authorList>
            <person name="Haack F.S."/>
            <person name="Poehlein A."/>
            <person name="Kroger C."/>
            <person name="Voigt C.A."/>
            <person name="Piepenbring M."/>
            <person name="Bode H.B."/>
            <person name="Daniel R."/>
            <person name="Schafer W."/>
            <person name="Streit W.R."/>
        </authorList>
    </citation>
    <scope>NUCLEOTIDE SEQUENCE [LARGE SCALE GENOMIC DNA]</scope>
    <source>
        <strain evidence="5">T54</strain>
    </source>
</reference>
<evidence type="ECO:0000259" key="3">
    <source>
        <dbReference type="Pfam" id="PF01757"/>
    </source>
</evidence>
<feature type="transmembrane region" description="Helical" evidence="2">
    <location>
        <begin position="307"/>
        <end position="324"/>
    </location>
</feature>
<dbReference type="GO" id="GO:0016747">
    <property type="term" value="F:acyltransferase activity, transferring groups other than amino-acyl groups"/>
    <property type="evidence" value="ECO:0007669"/>
    <property type="project" value="InterPro"/>
</dbReference>
<feature type="domain" description="Acyltransferase 3" evidence="3">
    <location>
        <begin position="22"/>
        <end position="319"/>
    </location>
</feature>
<feature type="transmembrane region" description="Helical" evidence="2">
    <location>
        <begin position="246"/>
        <end position="265"/>
    </location>
</feature>
<dbReference type="InterPro" id="IPR050879">
    <property type="entry name" value="Acyltransferase_3"/>
</dbReference>
<dbReference type="EMBL" id="LROM01000065">
    <property type="protein sequence ID" value="OFA05961.1"/>
    <property type="molecule type" value="Genomic_DNA"/>
</dbReference>
<keyword evidence="5" id="KW-1185">Reference proteome</keyword>
<keyword evidence="2" id="KW-1133">Transmembrane helix</keyword>
<feature type="transmembrane region" description="Helical" evidence="2">
    <location>
        <begin position="138"/>
        <end position="158"/>
    </location>
</feature>
<dbReference type="PANTHER" id="PTHR23028">
    <property type="entry name" value="ACETYLTRANSFERASE"/>
    <property type="match status" value="1"/>
</dbReference>
<accession>A0A1E7X142</accession>
<evidence type="ECO:0000256" key="2">
    <source>
        <dbReference type="SAM" id="Phobius"/>
    </source>
</evidence>
<keyword evidence="2" id="KW-0812">Transmembrane</keyword>
<feature type="compositionally biased region" description="Low complexity" evidence="1">
    <location>
        <begin position="374"/>
        <end position="398"/>
    </location>
</feature>
<sequence length="398" mass="44116">MKNMQMPEPASAVPHGGHLSVLDGWRGLSILLVLAAHLLPLGPHHFLFNHSAGVFGMVIFFILSGFLITSFLLRDQRIGGFLVKRFCRVLPLAWLYMIIALLLSLAPLSRWASHLLFYANMPLDQAMPNDLVPMTEHLWSLCMELQFYVGVALLVVVLRGRGLLLLPFIGLGFTALRVWDGVIASSISYYRIDEILAGCTLALLFHGSFGTRARDCLRMVPLWLLALLLLFSSMPQGQWLNFLRPYFALLLVGGTLMQPSAAMVLGLHSRVLVFVAGISYALYVIHPMLTFTWLGSGDVIVKYLKRPLFFAVLFLLAYASTRYYESWFMKRGKHWADTVNGWFDGSRSRTPAVAITADVVAEAAPDAAQREPVDPLVEAEAPAEAESPASACPPLKSN</sequence>
<organism evidence="4 5">
    <name type="scientific">Duganella phyllosphaerae</name>
    <dbReference type="NCBI Taxonomy" id="762836"/>
    <lineage>
        <taxon>Bacteria</taxon>
        <taxon>Pseudomonadati</taxon>
        <taxon>Pseudomonadota</taxon>
        <taxon>Betaproteobacteria</taxon>
        <taxon>Burkholderiales</taxon>
        <taxon>Oxalobacteraceae</taxon>
        <taxon>Telluria group</taxon>
        <taxon>Duganella</taxon>
    </lineage>
</organism>
<feature type="transmembrane region" description="Helical" evidence="2">
    <location>
        <begin position="52"/>
        <end position="73"/>
    </location>
</feature>
<keyword evidence="4" id="KW-0808">Transferase</keyword>
<protein>
    <submittedName>
        <fullName evidence="4">O-acetyltransferase OatA</fullName>
        <ecNumber evidence="4">2.3.1.-</ecNumber>
    </submittedName>
</protein>
<keyword evidence="2" id="KW-0472">Membrane</keyword>
<dbReference type="GO" id="GO:0000271">
    <property type="term" value="P:polysaccharide biosynthetic process"/>
    <property type="evidence" value="ECO:0007669"/>
    <property type="project" value="TreeGrafter"/>
</dbReference>
<feature type="transmembrane region" description="Helical" evidence="2">
    <location>
        <begin position="94"/>
        <end position="118"/>
    </location>
</feature>
<feature type="transmembrane region" description="Helical" evidence="2">
    <location>
        <begin position="165"/>
        <end position="189"/>
    </location>
</feature>
<dbReference type="Pfam" id="PF01757">
    <property type="entry name" value="Acyl_transf_3"/>
    <property type="match status" value="1"/>
</dbReference>
<feature type="transmembrane region" description="Helical" evidence="2">
    <location>
        <begin position="195"/>
        <end position="213"/>
    </location>
</feature>
<dbReference type="InterPro" id="IPR002656">
    <property type="entry name" value="Acyl_transf_3_dom"/>
</dbReference>
<dbReference type="RefSeq" id="WP_229255269.1">
    <property type="nucleotide sequence ID" value="NZ_LROM01000065.1"/>
</dbReference>
<comment type="caution">
    <text evidence="4">The sequence shown here is derived from an EMBL/GenBank/DDBJ whole genome shotgun (WGS) entry which is preliminary data.</text>
</comment>
<evidence type="ECO:0000313" key="4">
    <source>
        <dbReference type="EMBL" id="OFA05961.1"/>
    </source>
</evidence>
<dbReference type="PANTHER" id="PTHR23028:SF53">
    <property type="entry name" value="ACYL_TRANSF_3 DOMAIN-CONTAINING PROTEIN"/>
    <property type="match status" value="1"/>
</dbReference>
<dbReference type="PATRIC" id="fig|762836.4.peg.1508"/>
<feature type="region of interest" description="Disordered" evidence="1">
    <location>
        <begin position="364"/>
        <end position="398"/>
    </location>
</feature>
<dbReference type="Proteomes" id="UP000175989">
    <property type="component" value="Unassembled WGS sequence"/>
</dbReference>
<feature type="transmembrane region" description="Helical" evidence="2">
    <location>
        <begin position="272"/>
        <end position="295"/>
    </location>
</feature>
<dbReference type="EC" id="2.3.1.-" evidence="4"/>
<dbReference type="AlphaFoldDB" id="A0A1E7X142"/>
<gene>
    <name evidence="4" type="primary">oatA_3</name>
    <name evidence="4" type="ORF">DUPY_14430</name>
</gene>
<dbReference type="GO" id="GO:0016020">
    <property type="term" value="C:membrane"/>
    <property type="evidence" value="ECO:0007669"/>
    <property type="project" value="TreeGrafter"/>
</dbReference>
<feature type="transmembrane region" description="Helical" evidence="2">
    <location>
        <begin position="220"/>
        <end position="240"/>
    </location>
</feature>
<name>A0A1E7X142_9BURK</name>
<evidence type="ECO:0000313" key="5">
    <source>
        <dbReference type="Proteomes" id="UP000175989"/>
    </source>
</evidence>
<proteinExistence type="predicted"/>
<evidence type="ECO:0000256" key="1">
    <source>
        <dbReference type="SAM" id="MobiDB-lite"/>
    </source>
</evidence>